<dbReference type="InterPro" id="IPR036259">
    <property type="entry name" value="MFS_trans_sf"/>
</dbReference>
<evidence type="ECO:0000256" key="1">
    <source>
        <dbReference type="ARBA" id="ARBA00022549"/>
    </source>
</evidence>
<dbReference type="SUPFAM" id="SSF51206">
    <property type="entry name" value="cAMP-binding domain-like"/>
    <property type="match status" value="1"/>
</dbReference>
<feature type="transmembrane region" description="Helical" evidence="3">
    <location>
        <begin position="177"/>
        <end position="195"/>
    </location>
</feature>
<feature type="transmembrane region" description="Helical" evidence="3">
    <location>
        <begin position="109"/>
        <end position="125"/>
    </location>
</feature>
<dbReference type="Gene3D" id="1.20.1250.20">
    <property type="entry name" value="MFS general substrate transporter like domains"/>
    <property type="match status" value="1"/>
</dbReference>
<name>B4VXH0_9CYAN</name>
<feature type="transmembrane region" description="Helical" evidence="3">
    <location>
        <begin position="390"/>
        <end position="408"/>
    </location>
</feature>
<feature type="transmembrane region" description="Helical" evidence="3">
    <location>
        <begin position="53"/>
        <end position="72"/>
    </location>
</feature>
<dbReference type="SMART" id="SM00100">
    <property type="entry name" value="cNMP"/>
    <property type="match status" value="1"/>
</dbReference>
<organism evidence="5 6">
    <name type="scientific">Coleofasciculus chthonoplastes PCC 7420</name>
    <dbReference type="NCBI Taxonomy" id="118168"/>
    <lineage>
        <taxon>Bacteria</taxon>
        <taxon>Bacillati</taxon>
        <taxon>Cyanobacteriota</taxon>
        <taxon>Cyanophyceae</taxon>
        <taxon>Coleofasciculales</taxon>
        <taxon>Coleofasciculaceae</taxon>
        <taxon>Coleofasciculus</taxon>
    </lineage>
</organism>
<dbReference type="Pfam" id="PF00027">
    <property type="entry name" value="cNMP_binding"/>
    <property type="match status" value="1"/>
</dbReference>
<dbReference type="Gene3D" id="2.60.120.10">
    <property type="entry name" value="Jelly Rolls"/>
    <property type="match status" value="1"/>
</dbReference>
<proteinExistence type="predicted"/>
<dbReference type="HOGENOM" id="CLU_288972_0_0_3"/>
<dbReference type="eggNOG" id="COG0664">
    <property type="taxonomic scope" value="Bacteria"/>
</dbReference>
<feature type="transmembrane region" description="Helical" evidence="3">
    <location>
        <begin position="146"/>
        <end position="171"/>
    </location>
</feature>
<dbReference type="RefSeq" id="WP_006103400.1">
    <property type="nucleotide sequence ID" value="NZ_DS989858.1"/>
</dbReference>
<keyword evidence="1" id="KW-0042">Antenna complex</keyword>
<keyword evidence="6" id="KW-1185">Reference proteome</keyword>
<dbReference type="AlphaFoldDB" id="B4VXH0"/>
<dbReference type="PANTHER" id="PTHR24567:SF28">
    <property type="entry name" value="LISTERIOLYSIN REGULATORY PROTEIN"/>
    <property type="match status" value="1"/>
</dbReference>
<evidence type="ECO:0000259" key="4">
    <source>
        <dbReference type="PROSITE" id="PS50042"/>
    </source>
</evidence>
<feature type="transmembrane region" description="Helical" evidence="3">
    <location>
        <begin position="84"/>
        <end position="103"/>
    </location>
</feature>
<evidence type="ECO:0000256" key="3">
    <source>
        <dbReference type="SAM" id="Phobius"/>
    </source>
</evidence>
<evidence type="ECO:0000313" key="5">
    <source>
        <dbReference type="EMBL" id="EDX73344.1"/>
    </source>
</evidence>
<dbReference type="SUPFAM" id="SSF48371">
    <property type="entry name" value="ARM repeat"/>
    <property type="match status" value="1"/>
</dbReference>
<gene>
    <name evidence="5" type="ORF">MC7420_1140</name>
</gene>
<sequence>MLSQFIEQRCGLSIWKVQRLAHLLFLGVTILTYNILAMTIANSLFLSHAGSENLPLFYVLIGLVSMPAYAVFSQVIDRFSRPQLFRYMLVFAIAMALGMRLLITLDTLWVYYLIFIAIFFQWDLYNNILLPNLLMDYFTALEYKRYAPFMGMAQAVGILLGGGLTSLLSQFFTTEDMLLSLPFVCAVAIAQLIYLERSQRRIETNRSQTPVNLVEALRTFPDLVKRYPIILFLASSSFLLVIIYITSEFEYLSIYAQTFTNDRELTSFLGLLRVANSILQMVILYCFTRPLLQRLGVGRMNLVYPVTTLASLLGLAFNFNLKAAIAANVNSDGLYKGINLPVHQLNYNAVPPEFMGRVRSLSDGLFYAIGLTLAGGLLWVVQSFLTLEQIIWIGISLTVLLLMVRLFMGNSYVQCLEVMLRSDAVNLDEIGEGLMQLPLQSSPMIHDLLTSDERYTQIKGLELAAGLGQPSQFFADVQPLLPETDPGIRRGIVKLFSHKSDLDTIHQFERLLDAPNPQVRATALEVLIANQQPLEQEQLRSRLGDISQEVSLLASVAATQMGVINNPQIQTTCEQLWQSDLESTTGQAIVRVVSCSGNPDLIPLLKQILTHATSEVKRGGLETLATLAHPGDWELAELAVSELEHPDPLVRAAAFNLLGITRCKGMLRYVAIGLGDPHPQVRRCAAVALAMYGEPGLTLAQDSLSSSNPDIVNAAIAAIGQVRTKQASDILFEYLSPDFQQVTHSRQWQQQIPPNNPSWQPLAIAIADYHQRLIQRVLYILSCLGHSRTVNVVQRLLYSTDSRDLANAIETLASLSHRRFVLPLMPVLEQLISDDQPGTRIRVNSQWMRTKGYQLLLEALESRDRWIKIGALIALAGVPSALMKDPDPLVKAVVQQIFQPLDQQPSLKDFFMSRLLLLKNVALFKNLSLDELLLIDQTLEQEHVLAGETIYTEGSWGNHFYIIGEGSVRLVKDMDEVQCDLKYLSAGQHFGEVTLFDNAPHWDGAIAVKDCTLLKLEKNRFISLITQRPHIVLEICRFLSQRLRETDKYRLARKLPSSFEVPVESR</sequence>
<dbReference type="GO" id="GO:0005829">
    <property type="term" value="C:cytosol"/>
    <property type="evidence" value="ECO:0007669"/>
    <property type="project" value="TreeGrafter"/>
</dbReference>
<dbReference type="InterPro" id="IPR018490">
    <property type="entry name" value="cNMP-bd_dom_sf"/>
</dbReference>
<reference evidence="5 6" key="1">
    <citation type="submission" date="2008-07" db="EMBL/GenBank/DDBJ databases">
        <authorList>
            <person name="Tandeau de Marsac N."/>
            <person name="Ferriera S."/>
            <person name="Johnson J."/>
            <person name="Kravitz S."/>
            <person name="Beeson K."/>
            <person name="Sutton G."/>
            <person name="Rogers Y.-H."/>
            <person name="Friedman R."/>
            <person name="Frazier M."/>
            <person name="Venter J.C."/>
        </authorList>
    </citation>
    <scope>NUCLEOTIDE SEQUENCE [LARGE SCALE GENOMIC DNA]</scope>
    <source>
        <strain evidence="5 6">PCC 7420</strain>
    </source>
</reference>
<feature type="transmembrane region" description="Helical" evidence="3">
    <location>
        <begin position="227"/>
        <end position="245"/>
    </location>
</feature>
<keyword evidence="3" id="KW-0472">Membrane</keyword>
<dbReference type="eggNOG" id="COG1413">
    <property type="taxonomic scope" value="Bacteria"/>
</dbReference>
<feature type="transmembrane region" description="Helical" evidence="3">
    <location>
        <begin position="265"/>
        <end position="288"/>
    </location>
</feature>
<dbReference type="InterPro" id="IPR014710">
    <property type="entry name" value="RmlC-like_jellyroll"/>
</dbReference>
<feature type="domain" description="Cyclic nucleotide-binding" evidence="4">
    <location>
        <begin position="923"/>
        <end position="1025"/>
    </location>
</feature>
<dbReference type="InterPro" id="IPR016024">
    <property type="entry name" value="ARM-type_fold"/>
</dbReference>
<dbReference type="OrthoDB" id="441225at2"/>
<dbReference type="STRING" id="118168.MC7420_1140"/>
<accession>B4VXH0</accession>
<feature type="transmembrane region" description="Helical" evidence="3">
    <location>
        <begin position="364"/>
        <end position="381"/>
    </location>
</feature>
<dbReference type="SUPFAM" id="SSF103473">
    <property type="entry name" value="MFS general substrate transporter"/>
    <property type="match status" value="1"/>
</dbReference>
<feature type="transmembrane region" description="Helical" evidence="3">
    <location>
        <begin position="300"/>
        <end position="319"/>
    </location>
</feature>
<evidence type="ECO:0000256" key="2">
    <source>
        <dbReference type="ARBA" id="ARBA00022738"/>
    </source>
</evidence>
<dbReference type="InterPro" id="IPR011989">
    <property type="entry name" value="ARM-like"/>
</dbReference>
<dbReference type="InterPro" id="IPR000595">
    <property type="entry name" value="cNMP-bd_dom"/>
</dbReference>
<dbReference type="GO" id="GO:0030089">
    <property type="term" value="C:phycobilisome"/>
    <property type="evidence" value="ECO:0007669"/>
    <property type="project" value="UniProtKB-KW"/>
</dbReference>
<dbReference type="InterPro" id="IPR050397">
    <property type="entry name" value="Env_Response_Regulators"/>
</dbReference>
<keyword evidence="3" id="KW-1133">Transmembrane helix</keyword>
<evidence type="ECO:0000313" key="6">
    <source>
        <dbReference type="Proteomes" id="UP000003835"/>
    </source>
</evidence>
<dbReference type="PROSITE" id="PS50042">
    <property type="entry name" value="CNMP_BINDING_3"/>
    <property type="match status" value="1"/>
</dbReference>
<dbReference type="Proteomes" id="UP000003835">
    <property type="component" value="Unassembled WGS sequence"/>
</dbReference>
<dbReference type="EMBL" id="DS989858">
    <property type="protein sequence ID" value="EDX73344.1"/>
    <property type="molecule type" value="Genomic_DNA"/>
</dbReference>
<keyword evidence="2" id="KW-0605">Phycobilisome</keyword>
<dbReference type="Gene3D" id="1.25.10.10">
    <property type="entry name" value="Leucine-rich Repeat Variant"/>
    <property type="match status" value="3"/>
</dbReference>
<protein>
    <submittedName>
        <fullName evidence="5">Cyclic nucleotide-binding domain protein</fullName>
    </submittedName>
</protein>
<keyword evidence="3" id="KW-0812">Transmembrane</keyword>
<dbReference type="CDD" id="cd00038">
    <property type="entry name" value="CAP_ED"/>
    <property type="match status" value="1"/>
</dbReference>
<dbReference type="PANTHER" id="PTHR24567">
    <property type="entry name" value="CRP FAMILY TRANSCRIPTIONAL REGULATORY PROTEIN"/>
    <property type="match status" value="1"/>
</dbReference>
<dbReference type="GO" id="GO:0003700">
    <property type="term" value="F:DNA-binding transcription factor activity"/>
    <property type="evidence" value="ECO:0007669"/>
    <property type="project" value="TreeGrafter"/>
</dbReference>
<feature type="transmembrane region" description="Helical" evidence="3">
    <location>
        <begin position="20"/>
        <end position="41"/>
    </location>
</feature>